<dbReference type="AlphaFoldDB" id="G2Y8A2"/>
<sequence length="45" mass="4848">MCHSSDTDNPDLSHGAPVAVQLVGGRLQEEKVLAFATAISRQLER</sequence>
<reference evidence="2" key="1">
    <citation type="journal article" date="2011" name="PLoS Genet.">
        <title>Genomic analysis of the necrotrophic fungal pathogens Sclerotinia sclerotiorum and Botrytis cinerea.</title>
        <authorList>
            <person name="Amselem J."/>
            <person name="Cuomo C.A."/>
            <person name="van Kan J.A."/>
            <person name="Viaud M."/>
            <person name="Benito E.P."/>
            <person name="Couloux A."/>
            <person name="Coutinho P.M."/>
            <person name="de Vries R.P."/>
            <person name="Dyer P.S."/>
            <person name="Fillinger S."/>
            <person name="Fournier E."/>
            <person name="Gout L."/>
            <person name="Hahn M."/>
            <person name="Kohn L."/>
            <person name="Lapalu N."/>
            <person name="Plummer K.M."/>
            <person name="Pradier J.M."/>
            <person name="Quevillon E."/>
            <person name="Sharon A."/>
            <person name="Simon A."/>
            <person name="ten Have A."/>
            <person name="Tudzynski B."/>
            <person name="Tudzynski P."/>
            <person name="Wincker P."/>
            <person name="Andrew M."/>
            <person name="Anthouard V."/>
            <person name="Beever R.E."/>
            <person name="Beffa R."/>
            <person name="Benoit I."/>
            <person name="Bouzid O."/>
            <person name="Brault B."/>
            <person name="Chen Z."/>
            <person name="Choquer M."/>
            <person name="Collemare J."/>
            <person name="Cotton P."/>
            <person name="Danchin E.G."/>
            <person name="Da Silva C."/>
            <person name="Gautier A."/>
            <person name="Giraud C."/>
            <person name="Giraud T."/>
            <person name="Gonzalez C."/>
            <person name="Grossetete S."/>
            <person name="Guldener U."/>
            <person name="Henrissat B."/>
            <person name="Howlett B.J."/>
            <person name="Kodira C."/>
            <person name="Kretschmer M."/>
            <person name="Lappartient A."/>
            <person name="Leroch M."/>
            <person name="Levis C."/>
            <person name="Mauceli E."/>
            <person name="Neuveglise C."/>
            <person name="Oeser B."/>
            <person name="Pearson M."/>
            <person name="Poulain J."/>
            <person name="Poussereau N."/>
            <person name="Quesneville H."/>
            <person name="Rascle C."/>
            <person name="Schumacher J."/>
            <person name="Segurens B."/>
            <person name="Sexton A."/>
            <person name="Silva E."/>
            <person name="Sirven C."/>
            <person name="Soanes D.M."/>
            <person name="Talbot N.J."/>
            <person name="Templeton M."/>
            <person name="Yandava C."/>
            <person name="Yarden O."/>
            <person name="Zeng Q."/>
            <person name="Rollins J.A."/>
            <person name="Lebrun M.H."/>
            <person name="Dickman M."/>
        </authorList>
    </citation>
    <scope>NUCLEOTIDE SEQUENCE [LARGE SCALE GENOMIC DNA]</scope>
    <source>
        <strain evidence="2">T4</strain>
    </source>
</reference>
<dbReference type="InParanoid" id="G2Y8A2"/>
<evidence type="ECO:0000313" key="2">
    <source>
        <dbReference type="Proteomes" id="UP000008177"/>
    </source>
</evidence>
<evidence type="ECO:0000313" key="1">
    <source>
        <dbReference type="EMBL" id="CCD48830.1"/>
    </source>
</evidence>
<dbReference type="EMBL" id="FQ790297">
    <property type="protein sequence ID" value="CCD48830.1"/>
    <property type="molecule type" value="Genomic_DNA"/>
</dbReference>
<organism evidence="1 2">
    <name type="scientific">Botryotinia fuckeliana (strain T4)</name>
    <name type="common">Noble rot fungus</name>
    <name type="synonym">Botrytis cinerea</name>
    <dbReference type="NCBI Taxonomy" id="999810"/>
    <lineage>
        <taxon>Eukaryota</taxon>
        <taxon>Fungi</taxon>
        <taxon>Dikarya</taxon>
        <taxon>Ascomycota</taxon>
        <taxon>Pezizomycotina</taxon>
        <taxon>Leotiomycetes</taxon>
        <taxon>Helotiales</taxon>
        <taxon>Sclerotiniaceae</taxon>
        <taxon>Botrytis</taxon>
    </lineage>
</organism>
<accession>G2Y8A2</accession>
<dbReference type="InterPro" id="IPR036928">
    <property type="entry name" value="AS_sf"/>
</dbReference>
<dbReference type="Gene3D" id="3.90.1300.10">
    <property type="entry name" value="Amidase signature (AS) domain"/>
    <property type="match status" value="1"/>
</dbReference>
<proteinExistence type="predicted"/>
<evidence type="ECO:0008006" key="3">
    <source>
        <dbReference type="Google" id="ProtNLM"/>
    </source>
</evidence>
<dbReference type="SUPFAM" id="SSF75304">
    <property type="entry name" value="Amidase signature (AS) enzymes"/>
    <property type="match status" value="1"/>
</dbReference>
<dbReference type="HOGENOM" id="CLU_3207533_0_0_1"/>
<name>G2Y8A2_BOTF4</name>
<dbReference type="Proteomes" id="UP000008177">
    <property type="component" value="Unplaced contigs"/>
</dbReference>
<protein>
    <recommendedName>
        <fullName evidence="3">Amidase domain-containing protein</fullName>
    </recommendedName>
</protein>
<gene>
    <name evidence="1" type="ORF">BofuT4_uP032400.1</name>
</gene>